<evidence type="ECO:0000256" key="1">
    <source>
        <dbReference type="ARBA" id="ARBA00022460"/>
    </source>
</evidence>
<dbReference type="PRINTS" id="PR00947">
    <property type="entry name" value="CUTICLE"/>
</dbReference>
<evidence type="ECO:0000313" key="3">
    <source>
        <dbReference type="EMBL" id="KAK4304204.1"/>
    </source>
</evidence>
<comment type="caution">
    <text evidence="3">The sequence shown here is derived from an EMBL/GenBank/DDBJ whole genome shotgun (WGS) entry which is preliminary data.</text>
</comment>
<evidence type="ECO:0000256" key="2">
    <source>
        <dbReference type="PROSITE-ProRule" id="PRU00497"/>
    </source>
</evidence>
<accession>A0AAE1U2Z5</accession>
<dbReference type="PROSITE" id="PS00233">
    <property type="entry name" value="CHIT_BIND_RR_1"/>
    <property type="match status" value="1"/>
</dbReference>
<name>A0AAE1U2Z5_9EUCA</name>
<proteinExistence type="predicted"/>
<sequence>MRQVRVDGQDEHLVGSDEAAWGQVRAGQQASSVPAHTSGLGLGIDTMILLVCLAAAATASPQFLNRNQYWNPSGRHIAILSETNENLGDGRFRYAYRTENGIDVEATGTPGRAGQSNIRGSYSFPFPEGGTGRVTYVADENGYRAESPLIPTPHPLPAHAIEQIRFAESQRRFQG</sequence>
<dbReference type="InterPro" id="IPR031311">
    <property type="entry name" value="CHIT_BIND_RR_consensus"/>
</dbReference>
<dbReference type="Proteomes" id="UP001292094">
    <property type="component" value="Unassembled WGS sequence"/>
</dbReference>
<dbReference type="Pfam" id="PF00379">
    <property type="entry name" value="Chitin_bind_4"/>
    <property type="match status" value="1"/>
</dbReference>
<dbReference type="InterPro" id="IPR000618">
    <property type="entry name" value="Insect_cuticle"/>
</dbReference>
<protein>
    <submittedName>
        <fullName evidence="3">Uncharacterized protein</fullName>
    </submittedName>
</protein>
<evidence type="ECO:0000313" key="4">
    <source>
        <dbReference type="Proteomes" id="UP001292094"/>
    </source>
</evidence>
<dbReference type="AlphaFoldDB" id="A0AAE1U2Z5"/>
<dbReference type="GO" id="GO:0062129">
    <property type="term" value="C:chitin-based extracellular matrix"/>
    <property type="evidence" value="ECO:0007669"/>
    <property type="project" value="TreeGrafter"/>
</dbReference>
<dbReference type="PROSITE" id="PS51155">
    <property type="entry name" value="CHIT_BIND_RR_2"/>
    <property type="match status" value="1"/>
</dbReference>
<reference evidence="3" key="1">
    <citation type="submission" date="2023-11" db="EMBL/GenBank/DDBJ databases">
        <title>Genome assemblies of two species of porcelain crab, Petrolisthes cinctipes and Petrolisthes manimaculis (Anomura: Porcellanidae).</title>
        <authorList>
            <person name="Angst P."/>
        </authorList>
    </citation>
    <scope>NUCLEOTIDE SEQUENCE</scope>
    <source>
        <strain evidence="3">PB745_02</strain>
        <tissue evidence="3">Gill</tissue>
    </source>
</reference>
<dbReference type="InterPro" id="IPR050468">
    <property type="entry name" value="Cuticle_Struct_Prot"/>
</dbReference>
<organism evidence="3 4">
    <name type="scientific">Petrolisthes manimaculis</name>
    <dbReference type="NCBI Taxonomy" id="1843537"/>
    <lineage>
        <taxon>Eukaryota</taxon>
        <taxon>Metazoa</taxon>
        <taxon>Ecdysozoa</taxon>
        <taxon>Arthropoda</taxon>
        <taxon>Crustacea</taxon>
        <taxon>Multicrustacea</taxon>
        <taxon>Malacostraca</taxon>
        <taxon>Eumalacostraca</taxon>
        <taxon>Eucarida</taxon>
        <taxon>Decapoda</taxon>
        <taxon>Pleocyemata</taxon>
        <taxon>Anomura</taxon>
        <taxon>Galatheoidea</taxon>
        <taxon>Porcellanidae</taxon>
        <taxon>Petrolisthes</taxon>
    </lineage>
</organism>
<dbReference type="GO" id="GO:0008010">
    <property type="term" value="F:structural constituent of chitin-based larval cuticle"/>
    <property type="evidence" value="ECO:0007669"/>
    <property type="project" value="TreeGrafter"/>
</dbReference>
<keyword evidence="1 2" id="KW-0193">Cuticle</keyword>
<dbReference type="EMBL" id="JAWZYT010002464">
    <property type="protein sequence ID" value="KAK4304204.1"/>
    <property type="molecule type" value="Genomic_DNA"/>
</dbReference>
<gene>
    <name evidence="3" type="ORF">Pmani_023838</name>
</gene>
<dbReference type="PANTHER" id="PTHR10380">
    <property type="entry name" value="CUTICLE PROTEIN"/>
    <property type="match status" value="1"/>
</dbReference>
<keyword evidence="4" id="KW-1185">Reference proteome</keyword>
<dbReference type="PANTHER" id="PTHR10380:SF173">
    <property type="entry name" value="CUTICULAR PROTEIN 47EF, ISOFORM C-RELATED"/>
    <property type="match status" value="1"/>
</dbReference>